<feature type="domain" description="Complex 1 LYR protein" evidence="1">
    <location>
        <begin position="64"/>
        <end position="126"/>
    </location>
</feature>
<dbReference type="PANTHER" id="PTHR47484">
    <property type="entry name" value="COMPLEX 1 PROTEIN CONTAINING PROTEIN, EXPRESSED"/>
    <property type="match status" value="1"/>
</dbReference>
<dbReference type="InterPro" id="IPR008011">
    <property type="entry name" value="Complex1_LYR_dom"/>
</dbReference>
<dbReference type="Pfam" id="PF05347">
    <property type="entry name" value="Complex1_LYR"/>
    <property type="match status" value="1"/>
</dbReference>
<accession>A0A9D4UEJ2</accession>
<dbReference type="PANTHER" id="PTHR47484:SF1">
    <property type="entry name" value="COMPLEX 1 PROTEIN CONTAINING PROTEIN, EXPRESSED"/>
    <property type="match status" value="1"/>
</dbReference>
<dbReference type="Proteomes" id="UP000886520">
    <property type="component" value="Chromosome 18"/>
</dbReference>
<evidence type="ECO:0000313" key="2">
    <source>
        <dbReference type="EMBL" id="KAI5066501.1"/>
    </source>
</evidence>
<comment type="caution">
    <text evidence="2">The sequence shown here is derived from an EMBL/GenBank/DDBJ whole genome shotgun (WGS) entry which is preliminary data.</text>
</comment>
<name>A0A9D4UEJ2_ADICA</name>
<keyword evidence="3" id="KW-1185">Reference proteome</keyword>
<gene>
    <name evidence="2" type="ORF">GOP47_0019125</name>
</gene>
<reference evidence="2" key="1">
    <citation type="submission" date="2021-01" db="EMBL/GenBank/DDBJ databases">
        <title>Adiantum capillus-veneris genome.</title>
        <authorList>
            <person name="Fang Y."/>
            <person name="Liao Q."/>
        </authorList>
    </citation>
    <scope>NUCLEOTIDE SEQUENCE</scope>
    <source>
        <strain evidence="2">H3</strain>
        <tissue evidence="2">Leaf</tissue>
    </source>
</reference>
<protein>
    <recommendedName>
        <fullName evidence="1">Complex 1 LYR protein domain-containing protein</fullName>
    </recommendedName>
</protein>
<dbReference type="AlphaFoldDB" id="A0A9D4UEJ2"/>
<dbReference type="OrthoDB" id="74240at2759"/>
<organism evidence="2 3">
    <name type="scientific">Adiantum capillus-veneris</name>
    <name type="common">Maidenhair fern</name>
    <dbReference type="NCBI Taxonomy" id="13818"/>
    <lineage>
        <taxon>Eukaryota</taxon>
        <taxon>Viridiplantae</taxon>
        <taxon>Streptophyta</taxon>
        <taxon>Embryophyta</taxon>
        <taxon>Tracheophyta</taxon>
        <taxon>Polypodiopsida</taxon>
        <taxon>Polypodiidae</taxon>
        <taxon>Polypodiales</taxon>
        <taxon>Pteridineae</taxon>
        <taxon>Pteridaceae</taxon>
        <taxon>Vittarioideae</taxon>
        <taxon>Adiantum</taxon>
    </lineage>
</organism>
<evidence type="ECO:0000259" key="1">
    <source>
        <dbReference type="Pfam" id="PF05347"/>
    </source>
</evidence>
<dbReference type="CDD" id="cd20267">
    <property type="entry name" value="Complex1_LYR_LYRM7"/>
    <property type="match status" value="1"/>
</dbReference>
<evidence type="ECO:0000313" key="3">
    <source>
        <dbReference type="Proteomes" id="UP000886520"/>
    </source>
</evidence>
<proteinExistence type="predicted"/>
<dbReference type="GO" id="GO:0005739">
    <property type="term" value="C:mitochondrion"/>
    <property type="evidence" value="ECO:0007669"/>
    <property type="project" value="GOC"/>
</dbReference>
<dbReference type="GO" id="GO:0034551">
    <property type="term" value="P:mitochondrial respiratory chain complex III assembly"/>
    <property type="evidence" value="ECO:0007669"/>
    <property type="project" value="InterPro"/>
</dbReference>
<sequence>MLRAFAVRRGRWRKGTGCGNRALCVHSGPDNLEELLDKHVVTGSSKKPATEEEGRRRLTSTRRESLALYRDIFRATRLFLWPNEQGILWRDVLRSSTRKEFEEARFEQDPEIIARLLVGGRDALQQAVENAIKRAQKKAPNNDPPQ</sequence>
<dbReference type="EMBL" id="JABFUD020000018">
    <property type="protein sequence ID" value="KAI5066501.1"/>
    <property type="molecule type" value="Genomic_DNA"/>
</dbReference>
<dbReference type="InterPro" id="IPR045298">
    <property type="entry name" value="Complex1_LYR_LYRM7"/>
</dbReference>